<comment type="caution">
    <text evidence="1">The sequence shown here is derived from an EMBL/GenBank/DDBJ whole genome shotgun (WGS) entry which is preliminary data.</text>
</comment>
<protein>
    <submittedName>
        <fullName evidence="1">Uncharacterized protein</fullName>
    </submittedName>
</protein>
<accession>A0AAD9GPL7</accession>
<evidence type="ECO:0000313" key="1">
    <source>
        <dbReference type="EMBL" id="KAK1942445.1"/>
    </source>
</evidence>
<proteinExistence type="predicted"/>
<organism evidence="1 2">
    <name type="scientific">Phytophthora citrophthora</name>
    <dbReference type="NCBI Taxonomy" id="4793"/>
    <lineage>
        <taxon>Eukaryota</taxon>
        <taxon>Sar</taxon>
        <taxon>Stramenopiles</taxon>
        <taxon>Oomycota</taxon>
        <taxon>Peronosporomycetes</taxon>
        <taxon>Peronosporales</taxon>
        <taxon>Peronosporaceae</taxon>
        <taxon>Phytophthora</taxon>
    </lineage>
</organism>
<gene>
    <name evidence="1" type="ORF">P3T76_005944</name>
</gene>
<dbReference type="EMBL" id="JASMQC010000009">
    <property type="protein sequence ID" value="KAK1942445.1"/>
    <property type="molecule type" value="Genomic_DNA"/>
</dbReference>
<keyword evidence="2" id="KW-1185">Reference proteome</keyword>
<dbReference type="Proteomes" id="UP001259832">
    <property type="component" value="Unassembled WGS sequence"/>
</dbReference>
<reference evidence="1" key="1">
    <citation type="submission" date="2023-08" db="EMBL/GenBank/DDBJ databases">
        <title>Reference Genome Resource for the Citrus Pathogen Phytophthora citrophthora.</title>
        <authorList>
            <person name="Moller H."/>
            <person name="Coetzee B."/>
            <person name="Rose L.J."/>
            <person name="Van Niekerk J.M."/>
        </authorList>
    </citation>
    <scope>NUCLEOTIDE SEQUENCE</scope>
    <source>
        <strain evidence="1">STE-U-9442</strain>
    </source>
</reference>
<sequence length="107" mass="12336">MNCRKDKEKEATSDTTLRVLQELHQQLDGIFKRFSVEDTSDWEAQWEAGCAQQREELTKLAARPPFFLANEVGNGKKLREALQTLRGAVNKDREGGEMRDLRQRTVD</sequence>
<evidence type="ECO:0000313" key="2">
    <source>
        <dbReference type="Proteomes" id="UP001259832"/>
    </source>
</evidence>
<dbReference type="AlphaFoldDB" id="A0AAD9GPL7"/>
<name>A0AAD9GPL7_9STRA</name>